<dbReference type="PRINTS" id="PR00344">
    <property type="entry name" value="BCTRLSENSOR"/>
</dbReference>
<dbReference type="SUPFAM" id="SSF55874">
    <property type="entry name" value="ATPase domain of HSP90 chaperone/DNA topoisomerase II/histidine kinase"/>
    <property type="match status" value="1"/>
</dbReference>
<evidence type="ECO:0000313" key="13">
    <source>
        <dbReference type="EMBL" id="MEP0816985.1"/>
    </source>
</evidence>
<organism evidence="13 14">
    <name type="scientific">Trichocoleus desertorum GB2-A4</name>
    <dbReference type="NCBI Taxonomy" id="2933944"/>
    <lineage>
        <taxon>Bacteria</taxon>
        <taxon>Bacillati</taxon>
        <taxon>Cyanobacteriota</taxon>
        <taxon>Cyanophyceae</taxon>
        <taxon>Leptolyngbyales</taxon>
        <taxon>Trichocoleusaceae</taxon>
        <taxon>Trichocoleus</taxon>
    </lineage>
</organism>
<dbReference type="Gene3D" id="3.30.450.20">
    <property type="entry name" value="PAS domain"/>
    <property type="match status" value="2"/>
</dbReference>
<dbReference type="InterPro" id="IPR003594">
    <property type="entry name" value="HATPase_dom"/>
</dbReference>
<dbReference type="CDD" id="cd12914">
    <property type="entry name" value="PDC1_DGC_like"/>
    <property type="match status" value="1"/>
</dbReference>
<sequence length="665" mass="74245">MVQDYLCQFTDSTPSPRRSPSVISNSLLPRTMKIFRKYFKPQRYLMNLVIGGTTLIVSLGAYYSYQLVRHVMLESLQQNAFLEVEQGVDEIDRWLATLKVHIETLANTTVVKSMDWSSAEPYLKTEVLRFNDVYAIAIAQADGQRQVIGGKPANVKDREYFQKAMAGQTNVSDPLISRAAKIPTISVATPIRRGFDTTSPPIGEIHNLVRLDRIAYVVDSLHYGDNSYAFALDSKGQVIAHPNSELMFTSEQPSANLLKSADKSLTAIAQQMVSQQEGIKLFPVDGTWKYVAYLPLKEANWSVALVIPRENIESQLRSLDVIALVIVGLTGAMIVVLWQVQAREQGQLKKSNELLEQRVAERTAKLSTTLDQLQQSQLRLVQNEKMSALGSLVAGVAHEINNPVNFISGNISHANEYARDLLQLLQLYQKHYPHPHPEVSDCADTIDIDFLAEDLLKILTSMRMGANRIQQIVLSLRNFSRLDQAEVKPVDIHEGIGSTLLILQHRCKANSQRPAIEIIKEYSPLPLVECYAGQLNQVFMNILSNALDALEERENQSHAATLQQSPSTIRITTHQQSRDRIAVCISDNGLGMTPEVQQRIFDPFFTTKSVGKGTGMGMSISYQIVTAKHQGQIWCESFLGEGTKFWVEIPIKQAASLVTQGVAQN</sequence>
<gene>
    <name evidence="13" type="ORF">NC998_07735</name>
</gene>
<keyword evidence="14" id="KW-1185">Reference proteome</keyword>
<protein>
    <recommendedName>
        <fullName evidence="3">histidine kinase</fullName>
        <ecNumber evidence="3">2.7.13.3</ecNumber>
    </recommendedName>
</protein>
<evidence type="ECO:0000256" key="8">
    <source>
        <dbReference type="ARBA" id="ARBA00022989"/>
    </source>
</evidence>
<evidence type="ECO:0000259" key="12">
    <source>
        <dbReference type="PROSITE" id="PS50109"/>
    </source>
</evidence>
<keyword evidence="5" id="KW-0597">Phosphoprotein</keyword>
<evidence type="ECO:0000256" key="5">
    <source>
        <dbReference type="ARBA" id="ARBA00022553"/>
    </source>
</evidence>
<dbReference type="Pfam" id="PF02518">
    <property type="entry name" value="HATPase_c"/>
    <property type="match status" value="1"/>
</dbReference>
<dbReference type="InterPro" id="IPR005467">
    <property type="entry name" value="His_kinase_dom"/>
</dbReference>
<evidence type="ECO:0000256" key="11">
    <source>
        <dbReference type="SAM" id="Phobius"/>
    </source>
</evidence>
<keyword evidence="10 11" id="KW-0472">Membrane</keyword>
<dbReference type="SUPFAM" id="SSF47384">
    <property type="entry name" value="Homodimeric domain of signal transducing histidine kinase"/>
    <property type="match status" value="1"/>
</dbReference>
<comment type="catalytic activity">
    <reaction evidence="1">
        <text>ATP + protein L-histidine = ADP + protein N-phospho-L-histidine.</text>
        <dbReference type="EC" id="2.7.13.3"/>
    </reaction>
</comment>
<evidence type="ECO:0000256" key="3">
    <source>
        <dbReference type="ARBA" id="ARBA00012438"/>
    </source>
</evidence>
<feature type="transmembrane region" description="Helical" evidence="11">
    <location>
        <begin position="44"/>
        <end position="65"/>
    </location>
</feature>
<evidence type="ECO:0000256" key="2">
    <source>
        <dbReference type="ARBA" id="ARBA00004651"/>
    </source>
</evidence>
<dbReference type="CDD" id="cd00082">
    <property type="entry name" value="HisKA"/>
    <property type="match status" value="1"/>
</dbReference>
<keyword evidence="8 11" id="KW-1133">Transmembrane helix</keyword>
<keyword evidence="6 11" id="KW-0812">Transmembrane</keyword>
<keyword evidence="4" id="KW-1003">Cell membrane</keyword>
<dbReference type="PROSITE" id="PS50109">
    <property type="entry name" value="HIS_KIN"/>
    <property type="match status" value="1"/>
</dbReference>
<dbReference type="InterPro" id="IPR033479">
    <property type="entry name" value="dCache_1"/>
</dbReference>
<dbReference type="PANTHER" id="PTHR43065:SF50">
    <property type="entry name" value="HISTIDINE KINASE"/>
    <property type="match status" value="1"/>
</dbReference>
<proteinExistence type="predicted"/>
<keyword evidence="7" id="KW-0418">Kinase</keyword>
<dbReference type="InterPro" id="IPR003661">
    <property type="entry name" value="HisK_dim/P_dom"/>
</dbReference>
<evidence type="ECO:0000256" key="7">
    <source>
        <dbReference type="ARBA" id="ARBA00022777"/>
    </source>
</evidence>
<accession>A0ABV0J5C9</accession>
<dbReference type="InterPro" id="IPR036890">
    <property type="entry name" value="HATPase_C_sf"/>
</dbReference>
<comment type="subcellular location">
    <subcellularLocation>
        <location evidence="2">Cell membrane</location>
        <topology evidence="2">Multi-pass membrane protein</topology>
    </subcellularLocation>
</comment>
<evidence type="ECO:0000256" key="6">
    <source>
        <dbReference type="ARBA" id="ARBA00022692"/>
    </source>
</evidence>
<dbReference type="InterPro" id="IPR036097">
    <property type="entry name" value="HisK_dim/P_sf"/>
</dbReference>
<name>A0ABV0J5C9_9CYAN</name>
<comment type="caution">
    <text evidence="13">The sequence shown here is derived from an EMBL/GenBank/DDBJ whole genome shotgun (WGS) entry which is preliminary data.</text>
</comment>
<dbReference type="EMBL" id="JAMPKM010000003">
    <property type="protein sequence ID" value="MEP0816985.1"/>
    <property type="molecule type" value="Genomic_DNA"/>
</dbReference>
<dbReference type="PANTHER" id="PTHR43065">
    <property type="entry name" value="SENSOR HISTIDINE KINASE"/>
    <property type="match status" value="1"/>
</dbReference>
<keyword evidence="9" id="KW-0902">Two-component regulatory system</keyword>
<dbReference type="Gene3D" id="1.10.287.130">
    <property type="match status" value="1"/>
</dbReference>
<dbReference type="CDD" id="cd12912">
    <property type="entry name" value="PDC2_MCP_like"/>
    <property type="match status" value="1"/>
</dbReference>
<dbReference type="SMART" id="SM00387">
    <property type="entry name" value="HATPase_c"/>
    <property type="match status" value="1"/>
</dbReference>
<keyword evidence="13" id="KW-0067">ATP-binding</keyword>
<evidence type="ECO:0000313" key="14">
    <source>
        <dbReference type="Proteomes" id="UP001464891"/>
    </source>
</evidence>
<evidence type="ECO:0000256" key="1">
    <source>
        <dbReference type="ARBA" id="ARBA00000085"/>
    </source>
</evidence>
<dbReference type="InterPro" id="IPR004358">
    <property type="entry name" value="Sig_transdc_His_kin-like_C"/>
</dbReference>
<reference evidence="13 14" key="1">
    <citation type="submission" date="2022-04" db="EMBL/GenBank/DDBJ databases">
        <title>Positive selection, recombination, and allopatry shape intraspecific diversity of widespread and dominant cyanobacteria.</title>
        <authorList>
            <person name="Wei J."/>
            <person name="Shu W."/>
            <person name="Hu C."/>
        </authorList>
    </citation>
    <scope>NUCLEOTIDE SEQUENCE [LARGE SCALE GENOMIC DNA]</scope>
    <source>
        <strain evidence="13 14">GB2-A4</strain>
    </source>
</reference>
<keyword evidence="13" id="KW-0547">Nucleotide-binding</keyword>
<dbReference type="GO" id="GO:0005524">
    <property type="term" value="F:ATP binding"/>
    <property type="evidence" value="ECO:0007669"/>
    <property type="project" value="UniProtKB-KW"/>
</dbReference>
<evidence type="ECO:0000256" key="9">
    <source>
        <dbReference type="ARBA" id="ARBA00023012"/>
    </source>
</evidence>
<keyword evidence="7" id="KW-0808">Transferase</keyword>
<dbReference type="Proteomes" id="UP001464891">
    <property type="component" value="Unassembled WGS sequence"/>
</dbReference>
<dbReference type="Pfam" id="PF02743">
    <property type="entry name" value="dCache_1"/>
    <property type="match status" value="1"/>
</dbReference>
<evidence type="ECO:0000256" key="4">
    <source>
        <dbReference type="ARBA" id="ARBA00022475"/>
    </source>
</evidence>
<dbReference type="Gene3D" id="3.30.565.10">
    <property type="entry name" value="Histidine kinase-like ATPase, C-terminal domain"/>
    <property type="match status" value="1"/>
</dbReference>
<dbReference type="EC" id="2.7.13.3" evidence="3"/>
<feature type="domain" description="Histidine kinase" evidence="12">
    <location>
        <begin position="395"/>
        <end position="653"/>
    </location>
</feature>
<evidence type="ECO:0000256" key="10">
    <source>
        <dbReference type="ARBA" id="ARBA00023136"/>
    </source>
</evidence>